<evidence type="ECO:0000256" key="2">
    <source>
        <dbReference type="ARBA" id="ARBA00022630"/>
    </source>
</evidence>
<evidence type="ECO:0000256" key="3">
    <source>
        <dbReference type="ARBA" id="ARBA00022827"/>
    </source>
</evidence>
<organism evidence="7 8">
    <name type="scientific">Oceanobacillus longus</name>
    <dbReference type="NCBI Taxonomy" id="930120"/>
    <lineage>
        <taxon>Bacteria</taxon>
        <taxon>Bacillati</taxon>
        <taxon>Bacillota</taxon>
        <taxon>Bacilli</taxon>
        <taxon>Bacillales</taxon>
        <taxon>Bacillaceae</taxon>
        <taxon>Oceanobacillus</taxon>
    </lineage>
</organism>
<gene>
    <name evidence="7" type="ORF">ACFOUV_10960</name>
</gene>
<dbReference type="SUPFAM" id="SSF51905">
    <property type="entry name" value="FAD/NAD(P)-binding domain"/>
    <property type="match status" value="1"/>
</dbReference>
<evidence type="ECO:0000313" key="7">
    <source>
        <dbReference type="EMBL" id="MFC4024313.1"/>
    </source>
</evidence>
<sequence length="580" mass="64943">MVTKLDKVDVVTVGVGWAGGIVASELTKAGYKVVGLERGEERTLEDYLHGHDELKYSNRQEMMVDLSDDTVTFRNTLSDEAIPVREPSSFIVGTGLGGGGSHWSAQTHRYFPYDFEIRSKTIERYGEEKIPQDMTLQDWGITYNELEPYYDKFEKMVGISGEVDPLGQERSNPYPNPPMKKTPAMKLFHEAAESLGYHPYVIPTGNVTQTYENPDGQTLNACQYCAFCGSYGCEYGAKSDPIVTVLPVAKKTGNFELRTNSNVKRVLYEGEKATGVIYVDTQTGEEFEQPADLVVLTSYTFNNIRLLLLSKIGKPYDPKTGEGVIGKNFTDHHNYYGGRGFFNEKKFNLYVGSGAQGVTFSDFTADHFDHNNFDFIHGGQVEYRQGGSPPIVTNPVPKGTPNWGEEFKEKSLYYYNRTLSFMTQKAVMPWKEHYVDLDPNYVDTSGDPLVRVTWDYTDQDRNLHELLKQKGEEVFTEMGADIIEIDEMPEHFPGTFNGQHNGGGVIMGDNPETSAVNTYLQMWDVDNLFVCGASAFPHFGPTNPTTTMGALTYRATEGMIKYLKNGGGQLVKAKSMKQNT</sequence>
<dbReference type="InterPro" id="IPR000172">
    <property type="entry name" value="GMC_OxRdtase_N"/>
</dbReference>
<accession>A0ABV8GZW0</accession>
<dbReference type="Gene3D" id="3.50.50.60">
    <property type="entry name" value="FAD/NAD(P)-binding domain"/>
    <property type="match status" value="2"/>
</dbReference>
<evidence type="ECO:0000259" key="5">
    <source>
        <dbReference type="Pfam" id="PF00732"/>
    </source>
</evidence>
<proteinExistence type="inferred from homology"/>
<name>A0ABV8GZW0_9BACI</name>
<feature type="domain" description="Glucose-methanol-choline oxidoreductase N-terminal" evidence="5">
    <location>
        <begin position="143"/>
        <end position="333"/>
    </location>
</feature>
<dbReference type="Pfam" id="PF00732">
    <property type="entry name" value="GMC_oxred_N"/>
    <property type="match status" value="1"/>
</dbReference>
<dbReference type="Proteomes" id="UP001595772">
    <property type="component" value="Unassembled WGS sequence"/>
</dbReference>
<dbReference type="PANTHER" id="PTHR46056:SF12">
    <property type="entry name" value="LONG-CHAIN-ALCOHOL OXIDASE"/>
    <property type="match status" value="1"/>
</dbReference>
<comment type="caution">
    <text evidence="7">The sequence shown here is derived from an EMBL/GenBank/DDBJ whole genome shotgun (WGS) entry which is preliminary data.</text>
</comment>
<keyword evidence="8" id="KW-1185">Reference proteome</keyword>
<dbReference type="PANTHER" id="PTHR46056">
    <property type="entry name" value="LONG-CHAIN-ALCOHOL OXIDASE"/>
    <property type="match status" value="1"/>
</dbReference>
<evidence type="ECO:0000256" key="4">
    <source>
        <dbReference type="ARBA" id="ARBA00023002"/>
    </source>
</evidence>
<protein>
    <submittedName>
        <fullName evidence="7">GMC family oxidoreductase</fullName>
    </submittedName>
</protein>
<evidence type="ECO:0000259" key="6">
    <source>
        <dbReference type="Pfam" id="PF05199"/>
    </source>
</evidence>
<dbReference type="Pfam" id="PF05199">
    <property type="entry name" value="GMC_oxred_C"/>
    <property type="match status" value="1"/>
</dbReference>
<evidence type="ECO:0000313" key="8">
    <source>
        <dbReference type="Proteomes" id="UP001595772"/>
    </source>
</evidence>
<feature type="domain" description="Glucose-methanol-choline oxidoreductase C-terminal" evidence="6">
    <location>
        <begin position="435"/>
        <end position="551"/>
    </location>
</feature>
<evidence type="ECO:0000256" key="1">
    <source>
        <dbReference type="ARBA" id="ARBA00010790"/>
    </source>
</evidence>
<dbReference type="EMBL" id="JBHSAO010000008">
    <property type="protein sequence ID" value="MFC4024313.1"/>
    <property type="molecule type" value="Genomic_DNA"/>
</dbReference>
<comment type="similarity">
    <text evidence="1">Belongs to the GMC oxidoreductase family.</text>
</comment>
<dbReference type="InterPro" id="IPR007867">
    <property type="entry name" value="GMC_OxRtase_C"/>
</dbReference>
<keyword evidence="2" id="KW-0285">Flavoprotein</keyword>
<dbReference type="RefSeq" id="WP_379496814.1">
    <property type="nucleotide sequence ID" value="NZ_JBHSAO010000008.1"/>
</dbReference>
<reference evidence="8" key="1">
    <citation type="journal article" date="2019" name="Int. J. Syst. Evol. Microbiol.">
        <title>The Global Catalogue of Microorganisms (GCM) 10K type strain sequencing project: providing services to taxonomists for standard genome sequencing and annotation.</title>
        <authorList>
            <consortium name="The Broad Institute Genomics Platform"/>
            <consortium name="The Broad Institute Genome Sequencing Center for Infectious Disease"/>
            <person name="Wu L."/>
            <person name="Ma J."/>
        </authorList>
    </citation>
    <scope>NUCLEOTIDE SEQUENCE [LARGE SCALE GENOMIC DNA]</scope>
    <source>
        <strain evidence="8">IBRC-M 10703</strain>
    </source>
</reference>
<keyword evidence="4" id="KW-0560">Oxidoreductase</keyword>
<dbReference type="InterPro" id="IPR036188">
    <property type="entry name" value="FAD/NAD-bd_sf"/>
</dbReference>
<keyword evidence="3" id="KW-0274">FAD</keyword>